<reference evidence="2" key="1">
    <citation type="journal article" date="2021" name="ISME J.">
        <title>Genomic evolution of the class Acidithiobacillia: deep-branching Proteobacteria living in extreme acidic conditions.</title>
        <authorList>
            <person name="Moya-Beltran A."/>
            <person name="Beard S."/>
            <person name="Rojas-Villalobos C."/>
            <person name="Issotta F."/>
            <person name="Gallardo Y."/>
            <person name="Ulloa R."/>
            <person name="Giaveno A."/>
            <person name="Degli Esposti M."/>
            <person name="Johnson D.B."/>
            <person name="Quatrini R."/>
        </authorList>
    </citation>
    <scope>NUCLEOTIDE SEQUENCE</scope>
    <source>
        <strain evidence="2">VAN18-1</strain>
    </source>
</reference>
<proteinExistence type="predicted"/>
<evidence type="ECO:0000313" key="2">
    <source>
        <dbReference type="EMBL" id="MBU2787223.1"/>
    </source>
</evidence>
<protein>
    <submittedName>
        <fullName evidence="2">Uncharacterized protein</fullName>
    </submittedName>
</protein>
<organism evidence="2 3">
    <name type="scientific">Igneacidithiobacillus copahuensis</name>
    <dbReference type="NCBI Taxonomy" id="2724909"/>
    <lineage>
        <taxon>Bacteria</taxon>
        <taxon>Pseudomonadati</taxon>
        <taxon>Pseudomonadota</taxon>
        <taxon>Acidithiobacillia</taxon>
        <taxon>Acidithiobacillales</taxon>
        <taxon>Acidithiobacillaceae</taxon>
        <taxon>Igneacidithiobacillus</taxon>
    </lineage>
</organism>
<dbReference type="RefSeq" id="WP_215885374.1">
    <property type="nucleotide sequence ID" value="NZ_JAAXYO010000037.1"/>
</dbReference>
<accession>A0AAE2YNW2</accession>
<gene>
    <name evidence="2" type="ORF">HFQ13_03170</name>
</gene>
<feature type="transmembrane region" description="Helical" evidence="1">
    <location>
        <begin position="20"/>
        <end position="38"/>
    </location>
</feature>
<evidence type="ECO:0000256" key="1">
    <source>
        <dbReference type="SAM" id="Phobius"/>
    </source>
</evidence>
<evidence type="ECO:0000313" key="3">
    <source>
        <dbReference type="Proteomes" id="UP001197378"/>
    </source>
</evidence>
<keyword evidence="1" id="KW-0812">Transmembrane</keyword>
<keyword evidence="1" id="KW-0472">Membrane</keyword>
<dbReference type="Proteomes" id="UP001197378">
    <property type="component" value="Unassembled WGS sequence"/>
</dbReference>
<comment type="caution">
    <text evidence="2">The sequence shown here is derived from an EMBL/GenBank/DDBJ whole genome shotgun (WGS) entry which is preliminary data.</text>
</comment>
<dbReference type="EMBL" id="JAAXYO010000037">
    <property type="protein sequence ID" value="MBU2787223.1"/>
    <property type="molecule type" value="Genomic_DNA"/>
</dbReference>
<keyword evidence="1" id="KW-1133">Transmembrane helix</keyword>
<name>A0AAE2YNW2_9PROT</name>
<keyword evidence="3" id="KW-1185">Reference proteome</keyword>
<dbReference type="AlphaFoldDB" id="A0AAE2YNW2"/>
<sequence length="67" mass="7711">MSLVIVYLFPQVRALIPAPLLPISWVGWFVSSIAVLVIRPAQWERAANQWAVEHWPAHLRKKGVSYF</sequence>